<dbReference type="InterPro" id="IPR038377">
    <property type="entry name" value="Na/Glc_symporter_sf"/>
</dbReference>
<evidence type="ECO:0000256" key="1">
    <source>
        <dbReference type="ARBA" id="ARBA00004651"/>
    </source>
</evidence>
<accession>A0A2A5WEN9</accession>
<evidence type="ECO:0000256" key="7">
    <source>
        <dbReference type="ARBA" id="ARBA00022989"/>
    </source>
</evidence>
<dbReference type="EMBL" id="NTJZ01000002">
    <property type="protein sequence ID" value="PDH34970.1"/>
    <property type="molecule type" value="Genomic_DNA"/>
</dbReference>
<evidence type="ECO:0000313" key="15">
    <source>
        <dbReference type="Proteomes" id="UP000219329"/>
    </source>
</evidence>
<keyword evidence="7 13" id="KW-1133">Transmembrane helix</keyword>
<feature type="transmembrane region" description="Helical" evidence="13">
    <location>
        <begin position="430"/>
        <end position="453"/>
    </location>
</feature>
<keyword evidence="6" id="KW-0769">Symport</keyword>
<evidence type="ECO:0000256" key="3">
    <source>
        <dbReference type="ARBA" id="ARBA00022448"/>
    </source>
</evidence>
<feature type="transmembrane region" description="Helical" evidence="13">
    <location>
        <begin position="146"/>
        <end position="167"/>
    </location>
</feature>
<evidence type="ECO:0000256" key="8">
    <source>
        <dbReference type="ARBA" id="ARBA00023053"/>
    </source>
</evidence>
<evidence type="ECO:0000313" key="14">
    <source>
        <dbReference type="EMBL" id="PDH34970.1"/>
    </source>
</evidence>
<feature type="transmembrane region" description="Helical" evidence="13">
    <location>
        <begin position="179"/>
        <end position="201"/>
    </location>
</feature>
<feature type="transmembrane region" description="Helical" evidence="13">
    <location>
        <begin position="265"/>
        <end position="290"/>
    </location>
</feature>
<evidence type="ECO:0000256" key="13">
    <source>
        <dbReference type="SAM" id="Phobius"/>
    </source>
</evidence>
<sequence length="505" mass="52682">MGIFLFLVIIIGTVGLTIVASKRTSSAADFFVAGGKIGGLSNGFAIAGDFMSAATLLGITAIIFGAGYDAVIYLGAPLGAFSIVIYLMSDKLKALGKYSFTDIICTRLKQKPIRILAATTTLSFSLMYLMVQIVGAGALIEVLFGISYIWSVIIVTALMVIYVAVGGMLATTWVQITKAILLLVGVTVLALLTLASFDFSFSSMYEAAQSNHGTDGLLTKAGGLGLTTVSAVSLGVGLCLGLAGSPHLLMRFFTVKDKASARVSAGVALGAISYVNILIFFVIGVGSVALVKGNPVYLDSAGGIIGGSNMVSVHLADAVGGEIFLGIIAAIAFATILAVVAGLMLASVTALTHDIYTNVIMNGEVDQHKQIRLSKYAAVALGIVVALLGIAFERQNIAYLVSLTLAIGASTNFPLLILSMYWQGLTTKGAVTGGVIGLVAAILLMVFGPAVWVDVLGNEQPIFPQAYPALFSVSLAFFTMWVVSIFDRSDQAAEDRSKFEIMKTA</sequence>
<feature type="transmembrane region" description="Helical" evidence="13">
    <location>
        <begin position="115"/>
        <end position="140"/>
    </location>
</feature>
<feature type="transmembrane region" description="Helical" evidence="13">
    <location>
        <begin position="373"/>
        <end position="391"/>
    </location>
</feature>
<evidence type="ECO:0000256" key="5">
    <source>
        <dbReference type="ARBA" id="ARBA00022692"/>
    </source>
</evidence>
<keyword evidence="8" id="KW-0915">Sodium</keyword>
<dbReference type="Proteomes" id="UP000219329">
    <property type="component" value="Unassembled WGS sequence"/>
</dbReference>
<dbReference type="GO" id="GO:0006814">
    <property type="term" value="P:sodium ion transport"/>
    <property type="evidence" value="ECO:0007669"/>
    <property type="project" value="UniProtKB-KW"/>
</dbReference>
<dbReference type="PROSITE" id="PS00456">
    <property type="entry name" value="NA_SOLUT_SYMP_1"/>
    <property type="match status" value="1"/>
</dbReference>
<feature type="transmembrane region" description="Helical" evidence="13">
    <location>
        <begin position="465"/>
        <end position="486"/>
    </location>
</feature>
<dbReference type="Gene3D" id="1.20.1730.10">
    <property type="entry name" value="Sodium/glucose cotransporter"/>
    <property type="match status" value="1"/>
</dbReference>
<keyword evidence="11" id="KW-0739">Sodium transport</keyword>
<evidence type="ECO:0000256" key="12">
    <source>
        <dbReference type="RuleBase" id="RU362091"/>
    </source>
</evidence>
<name>A0A2A5WEN9_9GAMM</name>
<dbReference type="CDD" id="cd11480">
    <property type="entry name" value="SLC5sbd_u4"/>
    <property type="match status" value="1"/>
</dbReference>
<dbReference type="GO" id="GO:0005886">
    <property type="term" value="C:plasma membrane"/>
    <property type="evidence" value="ECO:0007669"/>
    <property type="project" value="UniProtKB-SubCell"/>
</dbReference>
<feature type="transmembrane region" description="Helical" evidence="13">
    <location>
        <begin position="6"/>
        <end position="22"/>
    </location>
</feature>
<feature type="transmembrane region" description="Helical" evidence="13">
    <location>
        <begin position="221"/>
        <end position="244"/>
    </location>
</feature>
<gene>
    <name evidence="14" type="primary">actP</name>
    <name evidence="14" type="ORF">CNF02_02795</name>
</gene>
<comment type="subcellular location">
    <subcellularLocation>
        <location evidence="1">Cell membrane</location>
        <topology evidence="1">Multi-pass membrane protein</topology>
    </subcellularLocation>
</comment>
<evidence type="ECO:0000256" key="4">
    <source>
        <dbReference type="ARBA" id="ARBA00022475"/>
    </source>
</evidence>
<dbReference type="PROSITE" id="PS50283">
    <property type="entry name" value="NA_SOLUT_SYMP_3"/>
    <property type="match status" value="1"/>
</dbReference>
<evidence type="ECO:0000256" key="9">
    <source>
        <dbReference type="ARBA" id="ARBA00023065"/>
    </source>
</evidence>
<keyword evidence="4" id="KW-1003">Cell membrane</keyword>
<keyword evidence="9" id="KW-0406">Ion transport</keyword>
<protein>
    <submittedName>
        <fullName evidence="14">Cation acetate symporter</fullName>
    </submittedName>
</protein>
<proteinExistence type="inferred from homology"/>
<dbReference type="PANTHER" id="PTHR48086">
    <property type="entry name" value="SODIUM/PROLINE SYMPORTER-RELATED"/>
    <property type="match status" value="1"/>
</dbReference>
<keyword evidence="5 13" id="KW-0812">Transmembrane</keyword>
<reference evidence="14 15" key="1">
    <citation type="submission" date="2017-08" db="EMBL/GenBank/DDBJ databases">
        <title>Fine stratification of microbial communities through a metagenomic profile of the photic zone.</title>
        <authorList>
            <person name="Haro-Moreno J.M."/>
            <person name="Lopez-Perez M."/>
            <person name="De La Torre J."/>
            <person name="Picazo A."/>
            <person name="Camacho A."/>
            <person name="Rodriguez-Valera F."/>
        </authorList>
    </citation>
    <scope>NUCLEOTIDE SEQUENCE [LARGE SCALE GENOMIC DNA]</scope>
    <source>
        <strain evidence="14">MED-G28</strain>
    </source>
</reference>
<feature type="transmembrane region" description="Helical" evidence="13">
    <location>
        <begin position="70"/>
        <end position="88"/>
    </location>
</feature>
<comment type="similarity">
    <text evidence="2 12">Belongs to the sodium:solute symporter (SSF) (TC 2.A.21) family.</text>
</comment>
<dbReference type="InterPro" id="IPR018212">
    <property type="entry name" value="Na/solute_symporter_CS"/>
</dbReference>
<evidence type="ECO:0000256" key="11">
    <source>
        <dbReference type="ARBA" id="ARBA00023201"/>
    </source>
</evidence>
<dbReference type="PANTHER" id="PTHR48086:SF6">
    <property type="entry name" value="CATION_ACETATE SYMPORTER ACTP"/>
    <property type="match status" value="1"/>
</dbReference>
<dbReference type="InterPro" id="IPR050277">
    <property type="entry name" value="Sodium:Solute_Symporter"/>
</dbReference>
<keyword evidence="3" id="KW-0813">Transport</keyword>
<feature type="transmembrane region" description="Helical" evidence="13">
    <location>
        <begin position="323"/>
        <end position="352"/>
    </location>
</feature>
<dbReference type="AlphaFoldDB" id="A0A2A5WEN9"/>
<dbReference type="GO" id="GO:0006847">
    <property type="term" value="P:plasma membrane acetate transport"/>
    <property type="evidence" value="ECO:0007669"/>
    <property type="project" value="TreeGrafter"/>
</dbReference>
<evidence type="ECO:0000256" key="10">
    <source>
        <dbReference type="ARBA" id="ARBA00023136"/>
    </source>
</evidence>
<keyword evidence="10 13" id="KW-0472">Membrane</keyword>
<dbReference type="Pfam" id="PF00474">
    <property type="entry name" value="SSF"/>
    <property type="match status" value="1"/>
</dbReference>
<feature type="transmembrane region" description="Helical" evidence="13">
    <location>
        <begin position="397"/>
        <end position="418"/>
    </location>
</feature>
<evidence type="ECO:0000256" key="6">
    <source>
        <dbReference type="ARBA" id="ARBA00022847"/>
    </source>
</evidence>
<evidence type="ECO:0000256" key="2">
    <source>
        <dbReference type="ARBA" id="ARBA00006434"/>
    </source>
</evidence>
<dbReference type="GO" id="GO:0015123">
    <property type="term" value="F:acetate transmembrane transporter activity"/>
    <property type="evidence" value="ECO:0007669"/>
    <property type="project" value="TreeGrafter"/>
</dbReference>
<organism evidence="14 15">
    <name type="scientific">OM182 bacterium MED-G28</name>
    <dbReference type="NCBI Taxonomy" id="1986256"/>
    <lineage>
        <taxon>Bacteria</taxon>
        <taxon>Pseudomonadati</taxon>
        <taxon>Pseudomonadota</taxon>
        <taxon>Gammaproteobacteria</taxon>
        <taxon>OMG group</taxon>
        <taxon>OM182 clade</taxon>
    </lineage>
</organism>
<feature type="transmembrane region" description="Helical" evidence="13">
    <location>
        <begin position="43"/>
        <end position="64"/>
    </location>
</feature>
<comment type="caution">
    <text evidence="14">The sequence shown here is derived from an EMBL/GenBank/DDBJ whole genome shotgun (WGS) entry which is preliminary data.</text>
</comment>
<dbReference type="InterPro" id="IPR001734">
    <property type="entry name" value="Na/solute_symporter"/>
</dbReference>
<dbReference type="GO" id="GO:0015293">
    <property type="term" value="F:symporter activity"/>
    <property type="evidence" value="ECO:0007669"/>
    <property type="project" value="UniProtKB-KW"/>
</dbReference>